<feature type="domain" description="HTH hxlR-type" evidence="4">
    <location>
        <begin position="11"/>
        <end position="109"/>
    </location>
</feature>
<proteinExistence type="predicted"/>
<dbReference type="AlphaFoldDB" id="A0A7Y0EM56"/>
<keyword evidence="6" id="KW-1185">Reference proteome</keyword>
<evidence type="ECO:0000256" key="3">
    <source>
        <dbReference type="ARBA" id="ARBA00023163"/>
    </source>
</evidence>
<evidence type="ECO:0000259" key="4">
    <source>
        <dbReference type="PROSITE" id="PS51118"/>
    </source>
</evidence>
<dbReference type="GO" id="GO:0003677">
    <property type="term" value="F:DNA binding"/>
    <property type="evidence" value="ECO:0007669"/>
    <property type="project" value="UniProtKB-KW"/>
</dbReference>
<evidence type="ECO:0000313" key="5">
    <source>
        <dbReference type="EMBL" id="NMM64960.1"/>
    </source>
</evidence>
<dbReference type="Gene3D" id="1.10.10.10">
    <property type="entry name" value="Winged helix-like DNA-binding domain superfamily/Winged helix DNA-binding domain"/>
    <property type="match status" value="1"/>
</dbReference>
<evidence type="ECO:0000256" key="1">
    <source>
        <dbReference type="ARBA" id="ARBA00023015"/>
    </source>
</evidence>
<organism evidence="5 6">
    <name type="scientific">Clostridium muellerianum</name>
    <dbReference type="NCBI Taxonomy" id="2716538"/>
    <lineage>
        <taxon>Bacteria</taxon>
        <taxon>Bacillati</taxon>
        <taxon>Bacillota</taxon>
        <taxon>Clostridia</taxon>
        <taxon>Eubacteriales</taxon>
        <taxon>Clostridiaceae</taxon>
        <taxon>Clostridium</taxon>
    </lineage>
</organism>
<reference evidence="5 6" key="2">
    <citation type="submission" date="2020-06" db="EMBL/GenBank/DDBJ databases">
        <title>Complete Genome Sequence of Clostridium muelleri sp. nov. P21T, an Acid-Alcohol Producing Acetogen Isolated from Old Hay.</title>
        <authorList>
            <person name="Duncan K.E."/>
            <person name="Tanner R.S."/>
        </authorList>
    </citation>
    <scope>NUCLEOTIDE SEQUENCE [LARGE SCALE GENOMIC DNA]</scope>
    <source>
        <strain evidence="5 6">P21</strain>
    </source>
</reference>
<dbReference type="RefSeq" id="WP_169299545.1">
    <property type="nucleotide sequence ID" value="NZ_JABBNI010000058.1"/>
</dbReference>
<dbReference type="SUPFAM" id="SSF46785">
    <property type="entry name" value="Winged helix' DNA-binding domain"/>
    <property type="match status" value="1"/>
</dbReference>
<sequence>MDRAKLESYHCTVEAAMDIVGGKYKAIIIYELIDKTLRYNEIQKRIPQATPRMLSHQLKELESDGIINRVLYPVVPPKTEYSLTELGNTFVPIVKLLCKWGEDYFKLNDVPIPCNKSE</sequence>
<gene>
    <name evidence="5" type="ORF">HBE96_20425</name>
</gene>
<evidence type="ECO:0000256" key="2">
    <source>
        <dbReference type="ARBA" id="ARBA00023125"/>
    </source>
</evidence>
<dbReference type="InterPro" id="IPR036390">
    <property type="entry name" value="WH_DNA-bd_sf"/>
</dbReference>
<comment type="caution">
    <text evidence="5">The sequence shown here is derived from an EMBL/GenBank/DDBJ whole genome shotgun (WGS) entry which is preliminary data.</text>
</comment>
<keyword evidence="1" id="KW-0805">Transcription regulation</keyword>
<name>A0A7Y0EM56_9CLOT</name>
<accession>A0A7Y0EM56</accession>
<dbReference type="InterPro" id="IPR002577">
    <property type="entry name" value="HTH_HxlR"/>
</dbReference>
<dbReference type="PANTHER" id="PTHR33204">
    <property type="entry name" value="TRANSCRIPTIONAL REGULATOR, MARR FAMILY"/>
    <property type="match status" value="1"/>
</dbReference>
<reference evidence="5 6" key="1">
    <citation type="submission" date="2020-04" db="EMBL/GenBank/DDBJ databases">
        <authorList>
            <person name="Doyle D.A."/>
        </authorList>
    </citation>
    <scope>NUCLEOTIDE SEQUENCE [LARGE SCALE GENOMIC DNA]</scope>
    <source>
        <strain evidence="5 6">P21</strain>
    </source>
</reference>
<dbReference type="Proteomes" id="UP000537131">
    <property type="component" value="Unassembled WGS sequence"/>
</dbReference>
<dbReference type="InterPro" id="IPR036388">
    <property type="entry name" value="WH-like_DNA-bd_sf"/>
</dbReference>
<keyword evidence="2" id="KW-0238">DNA-binding</keyword>
<protein>
    <submittedName>
        <fullName evidence="5">Helix-turn-helix transcriptional regulator</fullName>
    </submittedName>
</protein>
<dbReference type="PANTHER" id="PTHR33204:SF29">
    <property type="entry name" value="TRANSCRIPTIONAL REGULATOR"/>
    <property type="match status" value="1"/>
</dbReference>
<evidence type="ECO:0000313" key="6">
    <source>
        <dbReference type="Proteomes" id="UP000537131"/>
    </source>
</evidence>
<dbReference type="Pfam" id="PF01638">
    <property type="entry name" value="HxlR"/>
    <property type="match status" value="1"/>
</dbReference>
<keyword evidence="3" id="KW-0804">Transcription</keyword>
<dbReference type="EMBL" id="JABBNI010000058">
    <property type="protein sequence ID" value="NMM64960.1"/>
    <property type="molecule type" value="Genomic_DNA"/>
</dbReference>
<dbReference type="PROSITE" id="PS51118">
    <property type="entry name" value="HTH_HXLR"/>
    <property type="match status" value="1"/>
</dbReference>